<dbReference type="EMBL" id="FLUQ01000001">
    <property type="protein sequence ID" value="SBV95527.1"/>
    <property type="molecule type" value="Genomic_DNA"/>
</dbReference>
<accession>A0A212J7S5</accession>
<evidence type="ECO:0000313" key="1">
    <source>
        <dbReference type="EMBL" id="SBV95527.1"/>
    </source>
</evidence>
<gene>
    <name evidence="1" type="ORF">KL86DPRO_10883</name>
</gene>
<dbReference type="AlphaFoldDB" id="A0A212J7S5"/>
<organism evidence="1">
    <name type="scientific">uncultured delta proteobacterium</name>
    <dbReference type="NCBI Taxonomy" id="34034"/>
    <lineage>
        <taxon>Bacteria</taxon>
        <taxon>Deltaproteobacteria</taxon>
        <taxon>environmental samples</taxon>
    </lineage>
</organism>
<sequence>MMDDLLDLITDPDLGGCSFRYGRITETVNDKGRAELSEQLLPADGNIQPAPGKEREVLEEGDRQKAAILIFTPANLTAGESKDKADRIYHEGSVYRVSLAEPWQHHAGFTKAIAVLERPL</sequence>
<proteinExistence type="predicted"/>
<protein>
    <submittedName>
        <fullName evidence="1">Uncharacterized protein</fullName>
    </submittedName>
</protein>
<name>A0A212J7S5_9DELT</name>
<reference evidence="1" key="1">
    <citation type="submission" date="2016-04" db="EMBL/GenBank/DDBJ databases">
        <authorList>
            <person name="Evans L.H."/>
            <person name="Alamgir A."/>
            <person name="Owens N."/>
            <person name="Weber N.D."/>
            <person name="Virtaneva K."/>
            <person name="Barbian K."/>
            <person name="Babar A."/>
            <person name="Rosenke K."/>
        </authorList>
    </citation>
    <scope>NUCLEOTIDE SEQUENCE</scope>
    <source>
        <strain evidence="1">86</strain>
    </source>
</reference>